<dbReference type="EMBL" id="UGJR01000002">
    <property type="protein sequence ID" value="STR41126.1"/>
    <property type="molecule type" value="Genomic_DNA"/>
</dbReference>
<reference evidence="10 11" key="1">
    <citation type="submission" date="2018-06" db="EMBL/GenBank/DDBJ databases">
        <authorList>
            <consortium name="Pathogen Informatics"/>
            <person name="Doyle S."/>
        </authorList>
    </citation>
    <scope>NUCLEOTIDE SEQUENCE [LARGE SCALE GENOMIC DNA]</scope>
    <source>
        <strain evidence="10 11">NCTC11694</strain>
    </source>
</reference>
<protein>
    <submittedName>
        <fullName evidence="10">DNA primase</fullName>
        <ecNumber evidence="10">2.7.7.-</ecNumber>
    </submittedName>
</protein>
<evidence type="ECO:0000256" key="6">
    <source>
        <dbReference type="ARBA" id="ARBA00023163"/>
    </source>
</evidence>
<evidence type="ECO:0000313" key="10">
    <source>
        <dbReference type="EMBL" id="STR41126.1"/>
    </source>
</evidence>
<dbReference type="InterPro" id="IPR034154">
    <property type="entry name" value="TOPRIM_DnaG/twinkle"/>
</dbReference>
<dbReference type="SMART" id="SM00778">
    <property type="entry name" value="Prim_Zn_Ribbon"/>
    <property type="match status" value="1"/>
</dbReference>
<dbReference type="GO" id="GO:0004386">
    <property type="term" value="F:helicase activity"/>
    <property type="evidence" value="ECO:0007669"/>
    <property type="project" value="InterPro"/>
</dbReference>
<feature type="region of interest" description="Disordered" evidence="8">
    <location>
        <begin position="458"/>
        <end position="478"/>
    </location>
</feature>
<keyword evidence="3 10" id="KW-0808">Transferase</keyword>
<evidence type="ECO:0000256" key="3">
    <source>
        <dbReference type="ARBA" id="ARBA00022679"/>
    </source>
</evidence>
<dbReference type="GO" id="GO:0003677">
    <property type="term" value="F:DNA binding"/>
    <property type="evidence" value="ECO:0007669"/>
    <property type="project" value="InterPro"/>
</dbReference>
<dbReference type="Pfam" id="PF08273">
    <property type="entry name" value="Zn_Ribbon_Prim"/>
    <property type="match status" value="1"/>
</dbReference>
<name>A0A7H4LYA0_9ENTR</name>
<dbReference type="EC" id="2.7.7.-" evidence="10"/>
<dbReference type="InterPro" id="IPR006171">
    <property type="entry name" value="TOPRIM_dom"/>
</dbReference>
<evidence type="ECO:0000256" key="2">
    <source>
        <dbReference type="ARBA" id="ARBA00022515"/>
    </source>
</evidence>
<dbReference type="GO" id="GO:0016779">
    <property type="term" value="F:nucleotidyltransferase activity"/>
    <property type="evidence" value="ECO:0007669"/>
    <property type="project" value="UniProtKB-KW"/>
</dbReference>
<dbReference type="SUPFAM" id="SSF57783">
    <property type="entry name" value="Zinc beta-ribbon"/>
    <property type="match status" value="1"/>
</dbReference>
<keyword evidence="2" id="KW-0639">Primosome</keyword>
<feature type="coiled-coil region" evidence="7">
    <location>
        <begin position="216"/>
        <end position="248"/>
    </location>
</feature>
<dbReference type="Gene3D" id="3.90.580.10">
    <property type="entry name" value="Zinc finger, CHC2-type domain"/>
    <property type="match status" value="1"/>
</dbReference>
<keyword evidence="4 10" id="KW-0548">Nucleotidyltransferase</keyword>
<evidence type="ECO:0000256" key="1">
    <source>
        <dbReference type="ARBA" id="ARBA00022478"/>
    </source>
</evidence>
<evidence type="ECO:0000256" key="4">
    <source>
        <dbReference type="ARBA" id="ARBA00022695"/>
    </source>
</evidence>
<dbReference type="GO" id="GO:0008270">
    <property type="term" value="F:zinc ion binding"/>
    <property type="evidence" value="ECO:0007669"/>
    <property type="project" value="InterPro"/>
</dbReference>
<dbReference type="GO" id="GO:0006269">
    <property type="term" value="P:DNA replication, synthesis of primer"/>
    <property type="evidence" value="ECO:0007669"/>
    <property type="project" value="UniProtKB-KW"/>
</dbReference>
<dbReference type="GO" id="GO:0000428">
    <property type="term" value="C:DNA-directed RNA polymerase complex"/>
    <property type="evidence" value="ECO:0007669"/>
    <property type="project" value="UniProtKB-KW"/>
</dbReference>
<dbReference type="AlphaFoldDB" id="A0A7H4LYA0"/>
<gene>
    <name evidence="10" type="primary">traC</name>
    <name evidence="10" type="ORF">NCTC11694_02301</name>
</gene>
<dbReference type="InterPro" id="IPR013237">
    <property type="entry name" value="Phage_T7_Gp4_N"/>
</dbReference>
<comment type="caution">
    <text evidence="10">The sequence shown here is derived from an EMBL/GenBank/DDBJ whole genome shotgun (WGS) entry which is preliminary data.</text>
</comment>
<keyword evidence="1" id="KW-0240">DNA-directed RNA polymerase</keyword>
<accession>A0A7H4LYA0</accession>
<feature type="domain" description="DNA primase/helicase Gp4 N-terminal Bacteriophage T7-like" evidence="9">
    <location>
        <begin position="148"/>
        <end position="183"/>
    </location>
</feature>
<organism evidence="10 11">
    <name type="scientific">Klebsiella michiganensis</name>
    <dbReference type="NCBI Taxonomy" id="1134687"/>
    <lineage>
        <taxon>Bacteria</taxon>
        <taxon>Pseudomonadati</taxon>
        <taxon>Pseudomonadota</taxon>
        <taxon>Gammaproteobacteria</taxon>
        <taxon>Enterobacterales</taxon>
        <taxon>Enterobacteriaceae</taxon>
        <taxon>Klebsiella/Raoultella group</taxon>
        <taxon>Klebsiella</taxon>
    </lineage>
</organism>
<sequence>MITKNFRLNALANQYAAALYNHITATSHGDYFMIDAGGELVRVEIAGGVKGVRDLIDGYALEALKEHYPQWESVGIELLSRCVTATGLTGRGREIWQSMVNDMGATVAGNHGVRMRNIDLIREVTHAAAGRWPSVLAGLHINVPDSPRRHGPCPSCGGSDRFRFDDGGRGSFICNQCGAGDGLDLIRKVNKCDTSEAARLAADVLGIDYRAAVQDDATASQRREQLEAERTQLEQERLQRAVVDAQQRRATFSRLYDERRQSATQGESEYLTDKGLNGFTFPILSDGSILLTLVDEAGAVVAAQTITREGVKRLVAGSAKRGAYHAVNTPDDPQTVLIAEGLATALTCHLICPDALTVAGIDAGNLLPVAEVMRRKYPLAQIVIAADNDRLDDKPNTGTERAEKAALSVDGYVSVPPTDYKADWNDYHQQYGLAAATAAFNHSMYQPQGGSVKPQLQAIEGGKSGQPEKDPLKPHVESRSDGVFWVTPKVDKDSGEVINQEAWLCSPLEVVGTGRDDKDQYLIIRWQAFGVSALTTAAIPLADIGEREGWRTLKAGGINVTTKSSLRAILADWLQRSGARELWRVAHATGWQCGHTSCRTARLSERRNIRCCSTAAARRRPATPSKAPLRTGAAAWRTW</sequence>
<dbReference type="Pfam" id="PF13362">
    <property type="entry name" value="Toprim_3"/>
    <property type="match status" value="1"/>
</dbReference>
<evidence type="ECO:0000259" key="9">
    <source>
        <dbReference type="SMART" id="SM00778"/>
    </source>
</evidence>
<keyword evidence="5" id="KW-0235">DNA replication</keyword>
<dbReference type="InterPro" id="IPR036977">
    <property type="entry name" value="DNA_primase_Znf_CHC2"/>
</dbReference>
<evidence type="ECO:0000256" key="7">
    <source>
        <dbReference type="SAM" id="Coils"/>
    </source>
</evidence>
<dbReference type="Proteomes" id="UP000255050">
    <property type="component" value="Unassembled WGS sequence"/>
</dbReference>
<evidence type="ECO:0000256" key="5">
    <source>
        <dbReference type="ARBA" id="ARBA00022705"/>
    </source>
</evidence>
<evidence type="ECO:0000313" key="11">
    <source>
        <dbReference type="Proteomes" id="UP000255050"/>
    </source>
</evidence>
<keyword evidence="7" id="KW-0175">Coiled coil</keyword>
<keyword evidence="6" id="KW-0804">Transcription</keyword>
<evidence type="ECO:0000256" key="8">
    <source>
        <dbReference type="SAM" id="MobiDB-lite"/>
    </source>
</evidence>
<proteinExistence type="predicted"/>
<feature type="compositionally biased region" description="Basic and acidic residues" evidence="8">
    <location>
        <begin position="466"/>
        <end position="478"/>
    </location>
</feature>
<dbReference type="GO" id="GO:1990077">
    <property type="term" value="C:primosome complex"/>
    <property type="evidence" value="ECO:0007669"/>
    <property type="project" value="UniProtKB-KW"/>
</dbReference>
<dbReference type="CDD" id="cd01029">
    <property type="entry name" value="TOPRIM_primases"/>
    <property type="match status" value="1"/>
</dbReference>